<evidence type="ECO:0000313" key="5">
    <source>
        <dbReference type="EMBL" id="GFY25745.1"/>
    </source>
</evidence>
<dbReference type="InterPro" id="IPR009003">
    <property type="entry name" value="Peptidase_S1_PA"/>
</dbReference>
<reference evidence="5" key="1">
    <citation type="submission" date="2020-08" db="EMBL/GenBank/DDBJ databases">
        <title>Multicomponent nature underlies the extraordinary mechanical properties of spider dragline silk.</title>
        <authorList>
            <person name="Kono N."/>
            <person name="Nakamura H."/>
            <person name="Mori M."/>
            <person name="Yoshida Y."/>
            <person name="Ohtoshi R."/>
            <person name="Malay A.D."/>
            <person name="Moran D.A.P."/>
            <person name="Tomita M."/>
            <person name="Numata K."/>
            <person name="Arakawa K."/>
        </authorList>
    </citation>
    <scope>NUCLEOTIDE SEQUENCE</scope>
</reference>
<dbReference type="Proteomes" id="UP000887159">
    <property type="component" value="Unassembled WGS sequence"/>
</dbReference>
<protein>
    <submittedName>
        <fullName evidence="5">Trypsin-1</fullName>
    </submittedName>
</protein>
<dbReference type="SUPFAM" id="SSF50494">
    <property type="entry name" value="Trypsin-like serine proteases"/>
    <property type="match status" value="1"/>
</dbReference>
<sequence>MGHIKLASLHTSLHCEDFSDCGNQSSLFNCHKKSRGVRDSPGILQKVELQVIDHNECQDWYKSIGRKETIFPTMVCAGYKEGGKDSCQLVYKKIALYKGQPNGNGIALVTPQFAEEDGCGDSGGPLTAVKNGRSTLVGLVSWGVGCARPKLPGVYTKVSEYVEWIEKVTS</sequence>
<dbReference type="InterPro" id="IPR050127">
    <property type="entry name" value="Serine_Proteases_S1"/>
</dbReference>
<dbReference type="Pfam" id="PF00089">
    <property type="entry name" value="Trypsin"/>
    <property type="match status" value="2"/>
</dbReference>
<dbReference type="PANTHER" id="PTHR24264">
    <property type="entry name" value="TRYPSIN-RELATED"/>
    <property type="match status" value="1"/>
</dbReference>
<keyword evidence="1" id="KW-0645">Protease</keyword>
<dbReference type="CDD" id="cd00190">
    <property type="entry name" value="Tryp_SPc"/>
    <property type="match status" value="1"/>
</dbReference>
<keyword evidence="6" id="KW-1185">Reference proteome</keyword>
<evidence type="ECO:0000256" key="2">
    <source>
        <dbReference type="ARBA" id="ARBA00022801"/>
    </source>
</evidence>
<dbReference type="GO" id="GO:0006508">
    <property type="term" value="P:proteolysis"/>
    <property type="evidence" value="ECO:0007669"/>
    <property type="project" value="UniProtKB-KW"/>
</dbReference>
<dbReference type="PROSITE" id="PS50240">
    <property type="entry name" value="TRYPSIN_DOM"/>
    <property type="match status" value="1"/>
</dbReference>
<feature type="domain" description="Peptidase S1" evidence="4">
    <location>
        <begin position="1"/>
        <end position="170"/>
    </location>
</feature>
<gene>
    <name evidence="5" type="ORF">TNCV_3060761</name>
</gene>
<dbReference type="AlphaFoldDB" id="A0A8X6W050"/>
<dbReference type="GO" id="GO:0004252">
    <property type="term" value="F:serine-type endopeptidase activity"/>
    <property type="evidence" value="ECO:0007669"/>
    <property type="project" value="InterPro"/>
</dbReference>
<proteinExistence type="predicted"/>
<dbReference type="EMBL" id="BMAU01021372">
    <property type="protein sequence ID" value="GFY25745.1"/>
    <property type="molecule type" value="Genomic_DNA"/>
</dbReference>
<dbReference type="GO" id="GO:0005615">
    <property type="term" value="C:extracellular space"/>
    <property type="evidence" value="ECO:0007669"/>
    <property type="project" value="TreeGrafter"/>
</dbReference>
<keyword evidence="3" id="KW-0720">Serine protease</keyword>
<dbReference type="Gene3D" id="2.40.10.10">
    <property type="entry name" value="Trypsin-like serine proteases"/>
    <property type="match status" value="2"/>
</dbReference>
<evidence type="ECO:0000256" key="1">
    <source>
        <dbReference type="ARBA" id="ARBA00022670"/>
    </source>
</evidence>
<evidence type="ECO:0000256" key="3">
    <source>
        <dbReference type="ARBA" id="ARBA00022825"/>
    </source>
</evidence>
<name>A0A8X6W050_TRICX</name>
<organism evidence="5 6">
    <name type="scientific">Trichonephila clavipes</name>
    <name type="common">Golden silk orbweaver</name>
    <name type="synonym">Nephila clavipes</name>
    <dbReference type="NCBI Taxonomy" id="2585209"/>
    <lineage>
        <taxon>Eukaryota</taxon>
        <taxon>Metazoa</taxon>
        <taxon>Ecdysozoa</taxon>
        <taxon>Arthropoda</taxon>
        <taxon>Chelicerata</taxon>
        <taxon>Arachnida</taxon>
        <taxon>Araneae</taxon>
        <taxon>Araneomorphae</taxon>
        <taxon>Entelegynae</taxon>
        <taxon>Araneoidea</taxon>
        <taxon>Nephilidae</taxon>
        <taxon>Trichonephila</taxon>
    </lineage>
</organism>
<dbReference type="SMART" id="SM00020">
    <property type="entry name" value="Tryp_SPc"/>
    <property type="match status" value="1"/>
</dbReference>
<dbReference type="PANTHER" id="PTHR24264:SF54">
    <property type="entry name" value="PEPTIDASE S1 DOMAIN-CONTAINING PROTEIN"/>
    <property type="match status" value="1"/>
</dbReference>
<evidence type="ECO:0000259" key="4">
    <source>
        <dbReference type="PROSITE" id="PS50240"/>
    </source>
</evidence>
<accession>A0A8X6W050</accession>
<comment type="caution">
    <text evidence="5">The sequence shown here is derived from an EMBL/GenBank/DDBJ whole genome shotgun (WGS) entry which is preliminary data.</text>
</comment>
<evidence type="ECO:0000313" key="6">
    <source>
        <dbReference type="Proteomes" id="UP000887159"/>
    </source>
</evidence>
<dbReference type="InterPro" id="IPR001254">
    <property type="entry name" value="Trypsin_dom"/>
</dbReference>
<keyword evidence="2" id="KW-0378">Hydrolase</keyword>
<dbReference type="InterPro" id="IPR043504">
    <property type="entry name" value="Peptidase_S1_PA_chymotrypsin"/>
</dbReference>